<gene>
    <name evidence="2" type="ORF">DOP62_12385</name>
</gene>
<proteinExistence type="predicted"/>
<keyword evidence="1" id="KW-0812">Transmembrane</keyword>
<evidence type="ECO:0000313" key="2">
    <source>
        <dbReference type="EMBL" id="AZB73399.1"/>
    </source>
</evidence>
<dbReference type="Proteomes" id="UP000267249">
    <property type="component" value="Chromosome"/>
</dbReference>
<reference evidence="2 3" key="1">
    <citation type="journal article" date="2018" name="Sci. Rep.">
        <title>Genome Features and Biochemical Characteristics of a Robust, Fast Growing and Naturally Transformable Cyanobacterium Synechococcus elongatus PCC 11801 Isolated from India.</title>
        <authorList>
            <person name="Jaiswal D."/>
            <person name="Sengupta A."/>
            <person name="Sohoni S."/>
            <person name="Sengupta S."/>
            <person name="Phadnavis A.G."/>
            <person name="Pakrasi H.B."/>
            <person name="Wangikar P.P."/>
        </authorList>
    </citation>
    <scope>NUCLEOTIDE SEQUENCE [LARGE SCALE GENOMIC DNA]</scope>
    <source>
        <strain evidence="2 3">PCC 11801</strain>
    </source>
</reference>
<dbReference type="RefSeq" id="WP_208674209.1">
    <property type="nucleotide sequence ID" value="NZ_CP030139.2"/>
</dbReference>
<sequence>MKTASLMGVIGAGSQVYSDTLFVVFRYSSEQILPYGRYLLCGVSSLCFLVFFMILFLQGKRNGMSDNLRAAIVAGAIGSVVKLFFSPVAVFRPLMSSAFIMLFLVALGIEGKSQKNSFLFHKDLEVK</sequence>
<organism evidence="2 3">
    <name type="scientific">Synechococcus elongatus PCC 11801</name>
    <dbReference type="NCBI Taxonomy" id="2219813"/>
    <lineage>
        <taxon>Bacteria</taxon>
        <taxon>Bacillati</taxon>
        <taxon>Cyanobacteriota</taxon>
        <taxon>Cyanophyceae</taxon>
        <taxon>Synechococcales</taxon>
        <taxon>Synechococcaceae</taxon>
        <taxon>Synechococcus</taxon>
    </lineage>
</organism>
<evidence type="ECO:0000256" key="1">
    <source>
        <dbReference type="SAM" id="Phobius"/>
    </source>
</evidence>
<feature type="transmembrane region" description="Helical" evidence="1">
    <location>
        <begin position="34"/>
        <end position="56"/>
    </location>
</feature>
<dbReference type="EMBL" id="CP030139">
    <property type="protein sequence ID" value="AZB73399.1"/>
    <property type="molecule type" value="Genomic_DNA"/>
</dbReference>
<keyword evidence="1" id="KW-1133">Transmembrane helix</keyword>
<feature type="transmembrane region" description="Helical" evidence="1">
    <location>
        <begin position="91"/>
        <end position="109"/>
    </location>
</feature>
<protein>
    <submittedName>
        <fullName evidence="2">Uncharacterized protein</fullName>
    </submittedName>
</protein>
<dbReference type="AlphaFoldDB" id="A0AAN1UV58"/>
<evidence type="ECO:0000313" key="3">
    <source>
        <dbReference type="Proteomes" id="UP000267249"/>
    </source>
</evidence>
<name>A0AAN1UV58_SYNEL</name>
<keyword evidence="1" id="KW-0472">Membrane</keyword>
<accession>A0AAN1UV58</accession>